<name>A0A914PR00_9BILA</name>
<evidence type="ECO:0000313" key="3">
    <source>
        <dbReference type="Proteomes" id="UP000887578"/>
    </source>
</evidence>
<evidence type="ECO:0000259" key="2">
    <source>
        <dbReference type="PROSITE" id="PS50053"/>
    </source>
</evidence>
<keyword evidence="3" id="KW-1185">Reference proteome</keyword>
<dbReference type="InterPro" id="IPR029071">
    <property type="entry name" value="Ubiquitin-like_domsf"/>
</dbReference>
<feature type="region of interest" description="Disordered" evidence="1">
    <location>
        <begin position="397"/>
        <end position="452"/>
    </location>
</feature>
<dbReference type="Pfam" id="PF00240">
    <property type="entry name" value="ubiquitin"/>
    <property type="match status" value="1"/>
</dbReference>
<feature type="region of interest" description="Disordered" evidence="1">
    <location>
        <begin position="499"/>
        <end position="533"/>
    </location>
</feature>
<feature type="domain" description="Ubiquitin-like" evidence="2">
    <location>
        <begin position="115"/>
        <end position="168"/>
    </location>
</feature>
<dbReference type="AlphaFoldDB" id="A0A914PR00"/>
<reference evidence="4" key="1">
    <citation type="submission" date="2022-11" db="UniProtKB">
        <authorList>
            <consortium name="WormBaseParasite"/>
        </authorList>
    </citation>
    <scope>IDENTIFICATION</scope>
</reference>
<feature type="compositionally biased region" description="Polar residues" evidence="1">
    <location>
        <begin position="499"/>
        <end position="516"/>
    </location>
</feature>
<dbReference type="WBParaSite" id="PDA_v2.g17259.t1">
    <property type="protein sequence ID" value="PDA_v2.g17259.t1"/>
    <property type="gene ID" value="PDA_v2.g17259"/>
</dbReference>
<dbReference type="Gene3D" id="3.10.20.90">
    <property type="entry name" value="Phosphatidylinositol 3-kinase Catalytic Subunit, Chain A, domain 1"/>
    <property type="match status" value="1"/>
</dbReference>
<feature type="region of interest" description="Disordered" evidence="1">
    <location>
        <begin position="631"/>
        <end position="650"/>
    </location>
</feature>
<feature type="compositionally biased region" description="Low complexity" evidence="1">
    <location>
        <begin position="414"/>
        <end position="424"/>
    </location>
</feature>
<sequence length="710" mass="80267">MVEIDIGYGPEFVIQNNDGDTIRVQIKKTYSIKKLRTLMKENASIPIDKQCYVCTDKTTFSDDFIEEDTAANNLSFQNEDATTMIATSADITADVKTNNSCCRALVTKSSQNEDTYITFRKKDGKDFVIFVKEDDTIESTMLRIQENSGIPLSQQEFVCFDERTLSDQFWEEEYKRFNAAIQEISNDMKQIRDVIDRIPFNVSSDYVPRSDFSNCERESGYCSRDYNTTVNSTFNRTEVARDAHGLMSSTFSHSLNLTTLNDCDLSKTFCCIKSKESNCQSCENLEQIMDDLLNQLQINEAIPSVSIEHVDKSVKEASSDNFEDNDLNGNQQNDVFPNVFSAFKRSSTEPIYDLSFEQSYCYSDNDVNFDNDRKNESSLFGHDDIFGYEKGDVENSTSYGNTFDADNDEGGARNTSNNSLNNSNFASFGVSDNSDKNDYISPGNELERNQANYSPKIVSNISQDCDSDTEDNFCKLFENYHLNSGYISCEDIPIETPNYSLNESNENPISFDSSQRGGKEQNAADNSYHDHSLNGDFGIDESELFYPLEDSPERDNNVAQKSVMNRSIITLGDSPFNGTVILNDTPVTSVFNKTITIDSESSPKTPVLPKKRTRNQNALCRQQNPLELFEDEEESFTSGDDPNESVYDPRNDKISRACNLDRSVAWESPHPKATTGCSCRNHCRRDTCGCRKNGFRCNYNCHPTVDCVNH</sequence>
<organism evidence="3 4">
    <name type="scientific">Panagrolaimus davidi</name>
    <dbReference type="NCBI Taxonomy" id="227884"/>
    <lineage>
        <taxon>Eukaryota</taxon>
        <taxon>Metazoa</taxon>
        <taxon>Ecdysozoa</taxon>
        <taxon>Nematoda</taxon>
        <taxon>Chromadorea</taxon>
        <taxon>Rhabditida</taxon>
        <taxon>Tylenchina</taxon>
        <taxon>Panagrolaimomorpha</taxon>
        <taxon>Panagrolaimoidea</taxon>
        <taxon>Panagrolaimidae</taxon>
        <taxon>Panagrolaimus</taxon>
    </lineage>
</organism>
<evidence type="ECO:0000313" key="4">
    <source>
        <dbReference type="WBParaSite" id="PDA_v2.g17259.t1"/>
    </source>
</evidence>
<accession>A0A914PR00</accession>
<protein>
    <submittedName>
        <fullName evidence="4">Ubiquitin-like domain-containing protein</fullName>
    </submittedName>
</protein>
<dbReference type="Proteomes" id="UP000887578">
    <property type="component" value="Unplaced"/>
</dbReference>
<dbReference type="InterPro" id="IPR000626">
    <property type="entry name" value="Ubiquitin-like_dom"/>
</dbReference>
<evidence type="ECO:0000256" key="1">
    <source>
        <dbReference type="SAM" id="MobiDB-lite"/>
    </source>
</evidence>
<proteinExistence type="predicted"/>
<dbReference type="PROSITE" id="PS50053">
    <property type="entry name" value="UBIQUITIN_2"/>
    <property type="match status" value="1"/>
</dbReference>
<dbReference type="SUPFAM" id="SSF54236">
    <property type="entry name" value="Ubiquitin-like"/>
    <property type="match status" value="1"/>
</dbReference>